<evidence type="ECO:0000313" key="4">
    <source>
        <dbReference type="Proteomes" id="UP001591681"/>
    </source>
</evidence>
<dbReference type="InterPro" id="IPR036397">
    <property type="entry name" value="RNaseH_sf"/>
</dbReference>
<comment type="caution">
    <text evidence="3">The sequence shown here is derived from an EMBL/GenBank/DDBJ whole genome shotgun (WGS) entry which is preliminary data.</text>
</comment>
<sequence length="352" mass="40307">MFSSVNNASTAPARVFWGLQNRAGLDSRKTKRPLQPPERQREAPKVLRLLREMPRLQLQGVLYRCIQDPNTNVPCYQLLLPQSLQKEAFTCCHDKMGHFAAEKTLKTLQTNYYWPHMATDVQKWCSECQPCTLRKRPGMSAVGLTPVVASYPLELITMDFLSLEAAVGSFQNIMVLTDHFTKFAWAAATRDQTAATTVRVMWQQVIQYVGCPSRFHSDQGPNFEAAVVKQLCDLYGCKKSHTTPYHPEGNGLTERFNRTLLAMLGTLVDEKKQRWADYLSEMLHAYNNTVHSSTGYTPSYLMFGRHVRTPLDVMLGYPVDQQNTVGLEEWIGRHHERLHYAYKRADRVANLY</sequence>
<evidence type="ECO:0000259" key="2">
    <source>
        <dbReference type="PROSITE" id="PS50994"/>
    </source>
</evidence>
<dbReference type="PANTHER" id="PTHR37984:SF15">
    <property type="entry name" value="INTEGRASE CATALYTIC DOMAIN-CONTAINING PROTEIN"/>
    <property type="match status" value="1"/>
</dbReference>
<dbReference type="FunFam" id="3.30.420.10:FF:000032">
    <property type="entry name" value="Retrovirus-related Pol polyprotein from transposon 297-like Protein"/>
    <property type="match status" value="1"/>
</dbReference>
<dbReference type="InterPro" id="IPR050951">
    <property type="entry name" value="Retrovirus_Pol_polyprotein"/>
</dbReference>
<evidence type="ECO:0000256" key="1">
    <source>
        <dbReference type="ARBA" id="ARBA00039658"/>
    </source>
</evidence>
<name>A0ABD1KG59_9TELE</name>
<organism evidence="3 4">
    <name type="scientific">Coilia grayii</name>
    <name type="common">Gray's grenadier anchovy</name>
    <dbReference type="NCBI Taxonomy" id="363190"/>
    <lineage>
        <taxon>Eukaryota</taxon>
        <taxon>Metazoa</taxon>
        <taxon>Chordata</taxon>
        <taxon>Craniata</taxon>
        <taxon>Vertebrata</taxon>
        <taxon>Euteleostomi</taxon>
        <taxon>Actinopterygii</taxon>
        <taxon>Neopterygii</taxon>
        <taxon>Teleostei</taxon>
        <taxon>Clupei</taxon>
        <taxon>Clupeiformes</taxon>
        <taxon>Clupeoidei</taxon>
        <taxon>Engraulidae</taxon>
        <taxon>Coilinae</taxon>
        <taxon>Coilia</taxon>
    </lineage>
</organism>
<dbReference type="PANTHER" id="PTHR37984">
    <property type="entry name" value="PROTEIN CBG26694"/>
    <property type="match status" value="1"/>
</dbReference>
<dbReference type="SUPFAM" id="SSF53098">
    <property type="entry name" value="Ribonuclease H-like"/>
    <property type="match status" value="1"/>
</dbReference>
<dbReference type="InterPro" id="IPR041588">
    <property type="entry name" value="Integrase_H2C2"/>
</dbReference>
<dbReference type="AlphaFoldDB" id="A0ABD1KG59"/>
<evidence type="ECO:0000313" key="3">
    <source>
        <dbReference type="EMBL" id="KAL2097878.1"/>
    </source>
</evidence>
<feature type="domain" description="Integrase catalytic" evidence="2">
    <location>
        <begin position="148"/>
        <end position="306"/>
    </location>
</feature>
<dbReference type="PROSITE" id="PS50994">
    <property type="entry name" value="INTEGRASE"/>
    <property type="match status" value="1"/>
</dbReference>
<dbReference type="Pfam" id="PF00665">
    <property type="entry name" value="rve"/>
    <property type="match status" value="1"/>
</dbReference>
<dbReference type="InterPro" id="IPR001584">
    <property type="entry name" value="Integrase_cat-core"/>
</dbReference>
<protein>
    <recommendedName>
        <fullName evidence="1">Gypsy retrotransposon integrase-like protein 1</fullName>
    </recommendedName>
</protein>
<dbReference type="EMBL" id="JBHFQA010000006">
    <property type="protein sequence ID" value="KAL2097878.1"/>
    <property type="molecule type" value="Genomic_DNA"/>
</dbReference>
<gene>
    <name evidence="3" type="ORF">ACEWY4_007085</name>
</gene>
<dbReference type="InterPro" id="IPR012337">
    <property type="entry name" value="RNaseH-like_sf"/>
</dbReference>
<keyword evidence="4" id="KW-1185">Reference proteome</keyword>
<dbReference type="Gene3D" id="1.10.340.70">
    <property type="match status" value="1"/>
</dbReference>
<dbReference type="Gene3D" id="3.30.420.10">
    <property type="entry name" value="Ribonuclease H-like superfamily/Ribonuclease H"/>
    <property type="match status" value="1"/>
</dbReference>
<dbReference type="Pfam" id="PF17921">
    <property type="entry name" value="Integrase_H2C2"/>
    <property type="match status" value="1"/>
</dbReference>
<proteinExistence type="predicted"/>
<dbReference type="Proteomes" id="UP001591681">
    <property type="component" value="Unassembled WGS sequence"/>
</dbReference>
<reference evidence="3 4" key="1">
    <citation type="submission" date="2024-09" db="EMBL/GenBank/DDBJ databases">
        <title>A chromosome-level genome assembly of Gray's grenadier anchovy, Coilia grayii.</title>
        <authorList>
            <person name="Fu Z."/>
        </authorList>
    </citation>
    <scope>NUCLEOTIDE SEQUENCE [LARGE SCALE GENOMIC DNA]</scope>
    <source>
        <strain evidence="3">G4</strain>
        <tissue evidence="3">Muscle</tissue>
    </source>
</reference>
<dbReference type="FunFam" id="1.10.340.70:FF:000001">
    <property type="entry name" value="Retrovirus-related Pol polyprotein from transposon gypsy-like Protein"/>
    <property type="match status" value="1"/>
</dbReference>
<accession>A0ABD1KG59</accession>